<keyword evidence="4" id="KW-1185">Reference proteome</keyword>
<dbReference type="RefSeq" id="XP_040713637.1">
    <property type="nucleotide sequence ID" value="XM_040857311.1"/>
</dbReference>
<sequence length="136" mass="14376">MPHPSPIQPVQLAKGNSLQTSGGQTSGMIRQNAFADKCDGICASRMLADAHTASAVHHHGAQDTVIFAVSGRGTITSEGGKHRVDLEPGDYCLIPAYAEHQEINDGDEQLVLAVFRSGRMPEVVNLSGWGGEPVDS</sequence>
<dbReference type="Pfam" id="PF07883">
    <property type="entry name" value="Cupin_2"/>
    <property type="match status" value="1"/>
</dbReference>
<evidence type="ECO:0000259" key="2">
    <source>
        <dbReference type="Pfam" id="PF07883"/>
    </source>
</evidence>
<protein>
    <submittedName>
        <fullName evidence="3">RmlC-like cupin domain-containing protein</fullName>
    </submittedName>
</protein>
<dbReference type="InParanoid" id="A0A1Y2DQM0"/>
<organism evidence="3 4">
    <name type="scientific">Pseudomassariella vexata</name>
    <dbReference type="NCBI Taxonomy" id="1141098"/>
    <lineage>
        <taxon>Eukaryota</taxon>
        <taxon>Fungi</taxon>
        <taxon>Dikarya</taxon>
        <taxon>Ascomycota</taxon>
        <taxon>Pezizomycotina</taxon>
        <taxon>Sordariomycetes</taxon>
        <taxon>Xylariomycetidae</taxon>
        <taxon>Amphisphaeriales</taxon>
        <taxon>Pseudomassariaceae</taxon>
        <taxon>Pseudomassariella</taxon>
    </lineage>
</organism>
<dbReference type="InterPro" id="IPR013096">
    <property type="entry name" value="Cupin_2"/>
</dbReference>
<gene>
    <name evidence="3" type="ORF">BCR38DRAFT_373482</name>
</gene>
<dbReference type="AlphaFoldDB" id="A0A1Y2DQM0"/>
<feature type="compositionally biased region" description="Polar residues" evidence="1">
    <location>
        <begin position="14"/>
        <end position="25"/>
    </location>
</feature>
<feature type="region of interest" description="Disordered" evidence="1">
    <location>
        <begin position="1"/>
        <end position="25"/>
    </location>
</feature>
<dbReference type="SUPFAM" id="SSF51182">
    <property type="entry name" value="RmlC-like cupins"/>
    <property type="match status" value="1"/>
</dbReference>
<dbReference type="EMBL" id="MCFJ01000010">
    <property type="protein sequence ID" value="ORY61560.1"/>
    <property type="molecule type" value="Genomic_DNA"/>
</dbReference>
<reference evidence="3 4" key="1">
    <citation type="submission" date="2016-07" db="EMBL/GenBank/DDBJ databases">
        <title>Pervasive Adenine N6-methylation of Active Genes in Fungi.</title>
        <authorList>
            <consortium name="DOE Joint Genome Institute"/>
            <person name="Mondo S.J."/>
            <person name="Dannebaum R.O."/>
            <person name="Kuo R.C."/>
            <person name="Labutti K."/>
            <person name="Haridas S."/>
            <person name="Kuo A."/>
            <person name="Salamov A."/>
            <person name="Ahrendt S.R."/>
            <person name="Lipzen A."/>
            <person name="Sullivan W."/>
            <person name="Andreopoulos W.B."/>
            <person name="Clum A."/>
            <person name="Lindquist E."/>
            <person name="Daum C."/>
            <person name="Ramamoorthy G.K."/>
            <person name="Gryganskyi A."/>
            <person name="Culley D."/>
            <person name="Magnuson J.K."/>
            <person name="James T.Y."/>
            <person name="O'Malley M.A."/>
            <person name="Stajich J.E."/>
            <person name="Spatafora J.W."/>
            <person name="Visel A."/>
            <person name="Grigoriev I.V."/>
        </authorList>
    </citation>
    <scope>NUCLEOTIDE SEQUENCE [LARGE SCALE GENOMIC DNA]</scope>
    <source>
        <strain evidence="3 4">CBS 129021</strain>
    </source>
</reference>
<dbReference type="InterPro" id="IPR014710">
    <property type="entry name" value="RmlC-like_jellyroll"/>
</dbReference>
<feature type="domain" description="Cupin type-2" evidence="2">
    <location>
        <begin position="52"/>
        <end position="112"/>
    </location>
</feature>
<evidence type="ECO:0000256" key="1">
    <source>
        <dbReference type="SAM" id="MobiDB-lite"/>
    </source>
</evidence>
<comment type="caution">
    <text evidence="3">The sequence shown here is derived from an EMBL/GenBank/DDBJ whole genome shotgun (WGS) entry which is preliminary data.</text>
</comment>
<dbReference type="Proteomes" id="UP000193689">
    <property type="component" value="Unassembled WGS sequence"/>
</dbReference>
<evidence type="ECO:0000313" key="3">
    <source>
        <dbReference type="EMBL" id="ORY61560.1"/>
    </source>
</evidence>
<name>A0A1Y2DQM0_9PEZI</name>
<proteinExistence type="predicted"/>
<accession>A0A1Y2DQM0</accession>
<dbReference type="InterPro" id="IPR011051">
    <property type="entry name" value="RmlC_Cupin_sf"/>
</dbReference>
<evidence type="ECO:0000313" key="4">
    <source>
        <dbReference type="Proteomes" id="UP000193689"/>
    </source>
</evidence>
<dbReference type="Gene3D" id="2.60.120.10">
    <property type="entry name" value="Jelly Rolls"/>
    <property type="match status" value="1"/>
</dbReference>
<dbReference type="GeneID" id="63773523"/>
<dbReference type="OrthoDB" id="3511549at2759"/>